<feature type="compositionally biased region" description="Low complexity" evidence="1">
    <location>
        <begin position="81"/>
        <end position="92"/>
    </location>
</feature>
<evidence type="ECO:0000313" key="2">
    <source>
        <dbReference type="EMBL" id="SJL16840.1"/>
    </source>
</evidence>
<organism evidence="2 3">
    <name type="scientific">Armillaria ostoyae</name>
    <name type="common">Armillaria root rot fungus</name>
    <dbReference type="NCBI Taxonomy" id="47428"/>
    <lineage>
        <taxon>Eukaryota</taxon>
        <taxon>Fungi</taxon>
        <taxon>Dikarya</taxon>
        <taxon>Basidiomycota</taxon>
        <taxon>Agaricomycotina</taxon>
        <taxon>Agaricomycetes</taxon>
        <taxon>Agaricomycetidae</taxon>
        <taxon>Agaricales</taxon>
        <taxon>Marasmiineae</taxon>
        <taxon>Physalacriaceae</taxon>
        <taxon>Armillaria</taxon>
    </lineage>
</organism>
<feature type="compositionally biased region" description="Low complexity" evidence="1">
    <location>
        <begin position="261"/>
        <end position="277"/>
    </location>
</feature>
<feature type="region of interest" description="Disordered" evidence="1">
    <location>
        <begin position="349"/>
        <end position="459"/>
    </location>
</feature>
<gene>
    <name evidence="2" type="ORF">ARMOST_20369</name>
</gene>
<reference evidence="3" key="1">
    <citation type="journal article" date="2017" name="Nat. Ecol. Evol.">
        <title>Genome expansion and lineage-specific genetic innovations in the forest pathogenic fungi Armillaria.</title>
        <authorList>
            <person name="Sipos G."/>
            <person name="Prasanna A.N."/>
            <person name="Walter M.C."/>
            <person name="O'Connor E."/>
            <person name="Balint B."/>
            <person name="Krizsan K."/>
            <person name="Kiss B."/>
            <person name="Hess J."/>
            <person name="Varga T."/>
            <person name="Slot J."/>
            <person name="Riley R."/>
            <person name="Boka B."/>
            <person name="Rigling D."/>
            <person name="Barry K."/>
            <person name="Lee J."/>
            <person name="Mihaltcheva S."/>
            <person name="LaButti K."/>
            <person name="Lipzen A."/>
            <person name="Waldron R."/>
            <person name="Moloney N.M."/>
            <person name="Sperisen C."/>
            <person name="Kredics L."/>
            <person name="Vagvoelgyi C."/>
            <person name="Patrignani A."/>
            <person name="Fitzpatrick D."/>
            <person name="Nagy I."/>
            <person name="Doyle S."/>
            <person name="Anderson J.B."/>
            <person name="Grigoriev I.V."/>
            <person name="Gueldener U."/>
            <person name="Muensterkoetter M."/>
            <person name="Nagy L.G."/>
        </authorList>
    </citation>
    <scope>NUCLEOTIDE SEQUENCE [LARGE SCALE GENOMIC DNA]</scope>
    <source>
        <strain evidence="3">C18/9</strain>
    </source>
</reference>
<feature type="compositionally biased region" description="Polar residues" evidence="1">
    <location>
        <begin position="1"/>
        <end position="23"/>
    </location>
</feature>
<feature type="compositionally biased region" description="Pro residues" evidence="1">
    <location>
        <begin position="71"/>
        <end position="80"/>
    </location>
</feature>
<dbReference type="AlphaFoldDB" id="A0A284S765"/>
<accession>A0A284S765</accession>
<name>A0A284S765_ARMOS</name>
<feature type="region of interest" description="Disordered" evidence="1">
    <location>
        <begin position="175"/>
        <end position="282"/>
    </location>
</feature>
<dbReference type="OrthoDB" id="10584605at2759"/>
<evidence type="ECO:0000313" key="3">
    <source>
        <dbReference type="Proteomes" id="UP000219338"/>
    </source>
</evidence>
<proteinExistence type="predicted"/>
<feature type="region of interest" description="Disordered" evidence="1">
    <location>
        <begin position="1"/>
        <end position="154"/>
    </location>
</feature>
<feature type="compositionally biased region" description="Low complexity" evidence="1">
    <location>
        <begin position="183"/>
        <end position="195"/>
    </location>
</feature>
<dbReference type="EMBL" id="FUEG01000038">
    <property type="protein sequence ID" value="SJL16840.1"/>
    <property type="molecule type" value="Genomic_DNA"/>
</dbReference>
<evidence type="ECO:0000256" key="1">
    <source>
        <dbReference type="SAM" id="MobiDB-lite"/>
    </source>
</evidence>
<dbReference type="Proteomes" id="UP000219338">
    <property type="component" value="Unassembled WGS sequence"/>
</dbReference>
<sequence length="459" mass="50498">MSLTPSESGKDQSPSPHSSNLSLQDYPPLPTSKTSDKKEDASSTKSTKKSLRSRLPFFWKKESSTSLPLDPISPSPPAPSSPSENPESLSSSVQTLQPMTVMHHTPPQPPKSLSGTTRPSTPHTPIPELGPQTLATSQKPQEPALPPPDPLPTYDELLWQVATLRQEKNLCDLHRATMRSNAPSSETESLPTSTSAQVAHSWRMKQPLSTGSDKQPPPPKPAPSTRLRSRPTTSILAQSLRSGSSNTDSIARTRSSRDSLESLSLHGWNTEPTQETATPEEREQEYRSIWHSRRALIPTEVSWTHSEEGQAWMQADPAEQEDILSYSADIQTVFLFNKLHPLHPYQTPAPYQSRFPIPSTISHQPRRRRHPTSPQIHQRTKHMYTGPGRVRAGSGGAEAEGSGNQADIDVDDKPDDGWGGGNKGKKPEKPAEPWKPGTGFFKGDKPPGPYDDPIARDKE</sequence>
<feature type="compositionally biased region" description="Polar residues" evidence="1">
    <location>
        <begin position="111"/>
        <end position="123"/>
    </location>
</feature>
<feature type="compositionally biased region" description="Polar residues" evidence="1">
    <location>
        <begin position="230"/>
        <end position="250"/>
    </location>
</feature>
<protein>
    <submittedName>
        <fullName evidence="2">Uncharacterized protein</fullName>
    </submittedName>
</protein>
<keyword evidence="3" id="KW-1185">Reference proteome</keyword>